<organism evidence="1 2">
    <name type="scientific">Cirrhinus molitorella</name>
    <name type="common">mud carp</name>
    <dbReference type="NCBI Taxonomy" id="172907"/>
    <lineage>
        <taxon>Eukaryota</taxon>
        <taxon>Metazoa</taxon>
        <taxon>Chordata</taxon>
        <taxon>Craniata</taxon>
        <taxon>Vertebrata</taxon>
        <taxon>Euteleostomi</taxon>
        <taxon>Actinopterygii</taxon>
        <taxon>Neopterygii</taxon>
        <taxon>Teleostei</taxon>
        <taxon>Ostariophysi</taxon>
        <taxon>Cypriniformes</taxon>
        <taxon>Cyprinidae</taxon>
        <taxon>Labeoninae</taxon>
        <taxon>Labeonini</taxon>
        <taxon>Cirrhinus</taxon>
    </lineage>
</organism>
<dbReference type="AlphaFoldDB" id="A0AA88TRH0"/>
<accession>A0AA88TRH0</accession>
<name>A0AA88TRH0_9TELE</name>
<reference evidence="1" key="1">
    <citation type="submission" date="2023-08" db="EMBL/GenBank/DDBJ databases">
        <title>Chromosome-level Genome Assembly of mud carp (Cirrhinus molitorella).</title>
        <authorList>
            <person name="Liu H."/>
        </authorList>
    </citation>
    <scope>NUCLEOTIDE SEQUENCE</scope>
    <source>
        <strain evidence="1">Prfri</strain>
        <tissue evidence="1">Muscle</tissue>
    </source>
</reference>
<sequence length="110" mass="11552">MPPTSSSPSSLSFSLICTSKEPESCAGTSPPYHLCTISTGMPSAPAPAECGALFRFSSPLNSTVETIGPVESKGVGDPEFDLFRTVVATLSSSNTRGRSKCSDLMETSRW</sequence>
<comment type="caution">
    <text evidence="1">The sequence shown here is derived from an EMBL/GenBank/DDBJ whole genome shotgun (WGS) entry which is preliminary data.</text>
</comment>
<keyword evidence="2" id="KW-1185">Reference proteome</keyword>
<gene>
    <name evidence="1" type="ORF">Q8A67_009275</name>
</gene>
<dbReference type="Proteomes" id="UP001187343">
    <property type="component" value="Unassembled WGS sequence"/>
</dbReference>
<evidence type="ECO:0000313" key="2">
    <source>
        <dbReference type="Proteomes" id="UP001187343"/>
    </source>
</evidence>
<protein>
    <submittedName>
        <fullName evidence="1">Uncharacterized protein</fullName>
    </submittedName>
</protein>
<dbReference type="EMBL" id="JAUYZG010000008">
    <property type="protein sequence ID" value="KAK2901160.1"/>
    <property type="molecule type" value="Genomic_DNA"/>
</dbReference>
<proteinExistence type="predicted"/>
<evidence type="ECO:0000313" key="1">
    <source>
        <dbReference type="EMBL" id="KAK2901160.1"/>
    </source>
</evidence>